<reference evidence="8" key="1">
    <citation type="submission" date="2017-10" db="EMBL/GenBank/DDBJ databases">
        <authorList>
            <person name="Gaisin V.A."/>
            <person name="Rysina M.S."/>
            <person name="Grouzdev D.S."/>
        </authorList>
    </citation>
    <scope>NUCLEOTIDE SEQUENCE [LARGE SCALE GENOMIC DNA]</scope>
    <source>
        <strain evidence="8">V1</strain>
    </source>
</reference>
<keyword evidence="3 5" id="KW-0819">tRNA processing</keyword>
<dbReference type="EMBL" id="PDNZ01000003">
    <property type="protein sequence ID" value="PWW82326.1"/>
    <property type="molecule type" value="Genomic_DNA"/>
</dbReference>
<dbReference type="Gene3D" id="3.30.2350.10">
    <property type="entry name" value="Pseudouridine synthase"/>
    <property type="match status" value="1"/>
</dbReference>
<keyword evidence="8" id="KW-1185">Reference proteome</keyword>
<evidence type="ECO:0000256" key="1">
    <source>
        <dbReference type="ARBA" id="ARBA00000385"/>
    </source>
</evidence>
<dbReference type="GO" id="GO:0003723">
    <property type="term" value="F:RNA binding"/>
    <property type="evidence" value="ECO:0007669"/>
    <property type="project" value="InterPro"/>
</dbReference>
<dbReference type="GO" id="GO:0160148">
    <property type="term" value="F:tRNA pseudouridine(55) synthase activity"/>
    <property type="evidence" value="ECO:0007669"/>
    <property type="project" value="UniProtKB-EC"/>
</dbReference>
<dbReference type="OrthoDB" id="9802309at2"/>
<evidence type="ECO:0000256" key="5">
    <source>
        <dbReference type="HAMAP-Rule" id="MF_01080"/>
    </source>
</evidence>
<name>A0A317T9Y3_9CHLB</name>
<dbReference type="EC" id="5.4.99.25" evidence="5"/>
<evidence type="ECO:0000313" key="8">
    <source>
        <dbReference type="Proteomes" id="UP000246278"/>
    </source>
</evidence>
<protein>
    <recommendedName>
        <fullName evidence="5">tRNA pseudouridine synthase B</fullName>
        <ecNumber evidence="5">5.4.99.25</ecNumber>
    </recommendedName>
    <alternativeName>
        <fullName evidence="5">tRNA pseudouridine(55) synthase</fullName>
        <shortName evidence="5">Psi55 synthase</shortName>
    </alternativeName>
    <alternativeName>
        <fullName evidence="5">tRNA pseudouridylate synthase</fullName>
    </alternativeName>
    <alternativeName>
        <fullName evidence="5">tRNA-uridine isomerase</fullName>
    </alternativeName>
</protein>
<comment type="function">
    <text evidence="5">Responsible for synthesis of pseudouridine from uracil-55 in the psi GC loop of transfer RNAs.</text>
</comment>
<evidence type="ECO:0000256" key="4">
    <source>
        <dbReference type="ARBA" id="ARBA00023235"/>
    </source>
</evidence>
<organism evidence="7 8">
    <name type="scientific">Prosthecochloris marina</name>
    <dbReference type="NCBI Taxonomy" id="2017681"/>
    <lineage>
        <taxon>Bacteria</taxon>
        <taxon>Pseudomonadati</taxon>
        <taxon>Chlorobiota</taxon>
        <taxon>Chlorobiia</taxon>
        <taxon>Chlorobiales</taxon>
        <taxon>Chlorobiaceae</taxon>
        <taxon>Prosthecochloris</taxon>
    </lineage>
</organism>
<comment type="caution">
    <text evidence="7">The sequence shown here is derived from an EMBL/GenBank/DDBJ whole genome shotgun (WGS) entry which is preliminary data.</text>
</comment>
<dbReference type="RefSeq" id="WP_110022799.1">
    <property type="nucleotide sequence ID" value="NZ_PDNZ01000003.1"/>
</dbReference>
<dbReference type="InterPro" id="IPR020103">
    <property type="entry name" value="PsdUridine_synth_cat_dom_sf"/>
</dbReference>
<dbReference type="InterPro" id="IPR002501">
    <property type="entry name" value="PsdUridine_synth_N"/>
</dbReference>
<accession>A0A317T9Y3</accession>
<dbReference type="AlphaFoldDB" id="A0A317T9Y3"/>
<dbReference type="Pfam" id="PF01509">
    <property type="entry name" value="TruB_N"/>
    <property type="match status" value="1"/>
</dbReference>
<evidence type="ECO:0000256" key="3">
    <source>
        <dbReference type="ARBA" id="ARBA00022694"/>
    </source>
</evidence>
<evidence type="ECO:0000256" key="2">
    <source>
        <dbReference type="ARBA" id="ARBA00005642"/>
    </source>
</evidence>
<dbReference type="NCBIfam" id="TIGR00431">
    <property type="entry name" value="TruB"/>
    <property type="match status" value="1"/>
</dbReference>
<dbReference type="PANTHER" id="PTHR13767">
    <property type="entry name" value="TRNA-PSEUDOURIDINE SYNTHASE"/>
    <property type="match status" value="1"/>
</dbReference>
<comment type="catalytic activity">
    <reaction evidence="1 5">
        <text>uridine(55) in tRNA = pseudouridine(55) in tRNA</text>
        <dbReference type="Rhea" id="RHEA:42532"/>
        <dbReference type="Rhea" id="RHEA-COMP:10101"/>
        <dbReference type="Rhea" id="RHEA-COMP:10102"/>
        <dbReference type="ChEBI" id="CHEBI:65314"/>
        <dbReference type="ChEBI" id="CHEBI:65315"/>
        <dbReference type="EC" id="5.4.99.25"/>
    </reaction>
</comment>
<keyword evidence="4 5" id="KW-0413">Isomerase</keyword>
<feature type="domain" description="Pseudouridine synthase II N-terminal" evidence="6">
    <location>
        <begin position="37"/>
        <end position="180"/>
    </location>
</feature>
<feature type="active site" description="Nucleophile" evidence="5">
    <location>
        <position position="46"/>
    </location>
</feature>
<evidence type="ECO:0000259" key="6">
    <source>
        <dbReference type="Pfam" id="PF01509"/>
    </source>
</evidence>
<dbReference type="InterPro" id="IPR014780">
    <property type="entry name" value="tRNA_psdUridine_synth_TruB"/>
</dbReference>
<gene>
    <name evidence="5 7" type="primary">truB</name>
    <name evidence="7" type="ORF">CR164_04795</name>
</gene>
<evidence type="ECO:0000313" key="7">
    <source>
        <dbReference type="EMBL" id="PWW82326.1"/>
    </source>
</evidence>
<dbReference type="HAMAP" id="MF_01080">
    <property type="entry name" value="TruB_bact"/>
    <property type="match status" value="1"/>
</dbReference>
<proteinExistence type="inferred from homology"/>
<comment type="similarity">
    <text evidence="2 5">Belongs to the pseudouridine synthase TruB family. Type 1 subfamily.</text>
</comment>
<sequence length="232" mass="25552">MNGDTGDFLLVDKPMDWTSFDVVAKIRNTYSAAGLRRKVGHCGTLDPRATGLLILATGKKTKQISGLEVLDKVYEGVIKLGAMTESHDTETPEYGACDVRHLGIEEIKSAAAALEGRHMQKPPMHSAVWHKGKRLYELARKGQHVAERKAREICVNSFTVLSVDLPFIHFRMDVSKGAYVRVLAHDFGQSLGVGGYLVSLRRMAIGEFSVFDAKSIPDTVEIILRGAKDSVR</sequence>
<dbReference type="GO" id="GO:1990481">
    <property type="term" value="P:mRNA pseudouridine synthesis"/>
    <property type="evidence" value="ECO:0007669"/>
    <property type="project" value="TreeGrafter"/>
</dbReference>
<dbReference type="Proteomes" id="UP000246278">
    <property type="component" value="Unassembled WGS sequence"/>
</dbReference>
<dbReference type="GO" id="GO:0031119">
    <property type="term" value="P:tRNA pseudouridine synthesis"/>
    <property type="evidence" value="ECO:0007669"/>
    <property type="project" value="UniProtKB-UniRule"/>
</dbReference>
<dbReference type="SUPFAM" id="SSF55120">
    <property type="entry name" value="Pseudouridine synthase"/>
    <property type="match status" value="1"/>
</dbReference>
<dbReference type="PANTHER" id="PTHR13767:SF2">
    <property type="entry name" value="PSEUDOURIDYLATE SYNTHASE TRUB1"/>
    <property type="match status" value="1"/>
</dbReference>